<accession>C5BNV8</accession>
<reference evidence="1 2" key="1">
    <citation type="journal article" date="2009" name="PLoS ONE">
        <title>The complete genome of Teredinibacter turnerae T7901: an intracellular endosymbiont of marine wood-boring bivalves (shipworms).</title>
        <authorList>
            <person name="Yang J.C."/>
            <person name="Madupu R."/>
            <person name="Durkin A.S."/>
            <person name="Ekborg N.A."/>
            <person name="Pedamallu C.S."/>
            <person name="Hostetler J.B."/>
            <person name="Radune D."/>
            <person name="Toms B.S."/>
            <person name="Henrissat B."/>
            <person name="Coutinho P.M."/>
            <person name="Schwarz S."/>
            <person name="Field L."/>
            <person name="Trindade-Silva A.E."/>
            <person name="Soares C.A.G."/>
            <person name="Elshahawi S."/>
            <person name="Hanora A."/>
            <person name="Schmidt E.W."/>
            <person name="Haygood M.G."/>
            <person name="Posfai J."/>
            <person name="Benner J."/>
            <person name="Madinger C."/>
            <person name="Nove J."/>
            <person name="Anton B."/>
            <person name="Chaudhary K."/>
            <person name="Foster J."/>
            <person name="Holman A."/>
            <person name="Kumar S."/>
            <person name="Lessard P.A."/>
            <person name="Luyten Y.A."/>
            <person name="Slatko B."/>
            <person name="Wood N."/>
            <person name="Wu B."/>
            <person name="Teplitski M."/>
            <person name="Mougous J.D."/>
            <person name="Ward N."/>
            <person name="Eisen J.A."/>
            <person name="Badger J.H."/>
            <person name="Distel D.L."/>
        </authorList>
    </citation>
    <scope>NUCLEOTIDE SEQUENCE [LARGE SCALE GENOMIC DNA]</scope>
    <source>
        <strain evidence="2">ATCC 39867 / T7901</strain>
    </source>
</reference>
<dbReference type="AlphaFoldDB" id="C5BNV8"/>
<dbReference type="Gene3D" id="3.40.190.10">
    <property type="entry name" value="Periplasmic binding protein-like II"/>
    <property type="match status" value="1"/>
</dbReference>
<protein>
    <submittedName>
        <fullName evidence="1">Uncharacterized protein</fullName>
    </submittedName>
</protein>
<proteinExistence type="predicted"/>
<dbReference type="HOGENOM" id="CLU_066015_1_0_6"/>
<dbReference type="KEGG" id="ttu:TERTU_0690"/>
<sequence length="287" mass="32710">MLCALGRGAFGAEPVVVTYPKLDGGKAYNNRLAYFESLLALALESSELPFVLKPYGLPMSSADRNRQNLQQHVYDVAWIHTTPALERSLTAVKIPLLKGLIGWRLLFVRAEDVAAFQQVDSVEDLRNLIAGQGYDYPDNSILTSAGLELRTGLHRDNVVQMLLKNRVDFFPRSITEIYDEWSLLGEPGLAIEQHLVLRYPSAFYFFVRKGDEQLAAALTKGLRTAHENGSFDELFMRHFGEYIRHSNLEQRKVISIPYPRLDERVELDKQGYWYKLNNERAAPVAHR</sequence>
<dbReference type="SUPFAM" id="SSF53850">
    <property type="entry name" value="Periplasmic binding protein-like II"/>
    <property type="match status" value="1"/>
</dbReference>
<name>C5BNV8_TERTT</name>
<dbReference type="STRING" id="377629.TERTU_0690"/>
<dbReference type="EMBL" id="CP001614">
    <property type="protein sequence ID" value="ACR11334.1"/>
    <property type="molecule type" value="Genomic_DNA"/>
</dbReference>
<dbReference type="Proteomes" id="UP000009080">
    <property type="component" value="Chromosome"/>
</dbReference>
<evidence type="ECO:0000313" key="2">
    <source>
        <dbReference type="Proteomes" id="UP000009080"/>
    </source>
</evidence>
<dbReference type="eggNOG" id="COG0834">
    <property type="taxonomic scope" value="Bacteria"/>
</dbReference>
<keyword evidence="2" id="KW-1185">Reference proteome</keyword>
<gene>
    <name evidence="1" type="ordered locus">TERTU_0690</name>
</gene>
<evidence type="ECO:0000313" key="1">
    <source>
        <dbReference type="EMBL" id="ACR11334.1"/>
    </source>
</evidence>
<organism evidence="1 2">
    <name type="scientific">Teredinibacter turnerae (strain ATCC 39867 / T7901)</name>
    <dbReference type="NCBI Taxonomy" id="377629"/>
    <lineage>
        <taxon>Bacteria</taxon>
        <taxon>Pseudomonadati</taxon>
        <taxon>Pseudomonadota</taxon>
        <taxon>Gammaproteobacteria</taxon>
        <taxon>Cellvibrionales</taxon>
        <taxon>Cellvibrionaceae</taxon>
        <taxon>Teredinibacter</taxon>
    </lineage>
</organism>